<proteinExistence type="predicted"/>
<dbReference type="EMBL" id="CP033169">
    <property type="protein sequence ID" value="AYO32314.1"/>
    <property type="molecule type" value="Genomic_DNA"/>
</dbReference>
<evidence type="ECO:0000313" key="1">
    <source>
        <dbReference type="EMBL" id="AYO32314.1"/>
    </source>
</evidence>
<accession>A0A3G2R9V4</accession>
<sequence>MIVFALMNLASYICGSIQEGHQGNRTGGEVLQAPTAKHGGGKNIINENGKTLFERINAPHGFERVQVEPGSFGEYLRNLPLKPHGSKVHYYDGRVKGNDVYEAVIDMDVGTKDLQQCADAVIRLRAEYLFGKRQYDRIHFNFTNGFRADYSKWMQGYRIKVSGNKAAWVKTAGHSADYEDFRRYLDTVFSYAGTLSLSRELKPVALEKMEIGDVFIQGGTPGHCVIVVDMAENRETGEKIFMLAQSYMPAQDIHVLKNHDDPGMSPWYAIKPERALVTPEWTFEWSDLKRFE</sequence>
<dbReference type="Pfam" id="PF16138">
    <property type="entry name" value="DUF4846"/>
    <property type="match status" value="1"/>
</dbReference>
<dbReference type="InterPro" id="IPR032315">
    <property type="entry name" value="DUF4846"/>
</dbReference>
<dbReference type="KEGG" id="bacg:D2962_14195"/>
<organism evidence="1 2">
    <name type="scientific">Biomaibacter acetigenes</name>
    <dbReference type="NCBI Taxonomy" id="2316383"/>
    <lineage>
        <taxon>Bacteria</taxon>
        <taxon>Bacillati</taxon>
        <taxon>Bacillota</taxon>
        <taxon>Clostridia</taxon>
        <taxon>Thermosediminibacterales</taxon>
        <taxon>Tepidanaerobacteraceae</taxon>
        <taxon>Biomaibacter</taxon>
    </lineage>
</organism>
<protein>
    <recommendedName>
        <fullName evidence="3">DUF4846 domain-containing protein</fullName>
    </recommendedName>
</protein>
<keyword evidence="2" id="KW-1185">Reference proteome</keyword>
<reference evidence="1 2" key="1">
    <citation type="submission" date="2018-10" db="EMBL/GenBank/DDBJ databases">
        <authorList>
            <person name="Zhang X."/>
        </authorList>
    </citation>
    <scope>NUCLEOTIDE SEQUENCE [LARGE SCALE GENOMIC DNA]</scope>
    <source>
        <strain evidence="1 2">SK-G1</strain>
    </source>
</reference>
<dbReference type="Proteomes" id="UP000280960">
    <property type="component" value="Chromosome"/>
</dbReference>
<evidence type="ECO:0008006" key="3">
    <source>
        <dbReference type="Google" id="ProtNLM"/>
    </source>
</evidence>
<evidence type="ECO:0000313" key="2">
    <source>
        <dbReference type="Proteomes" id="UP000280960"/>
    </source>
</evidence>
<dbReference type="AlphaFoldDB" id="A0A3G2R9V4"/>
<gene>
    <name evidence="1" type="ORF">D2962_14195</name>
</gene>
<name>A0A3G2R9V4_9FIRM</name>